<accession>A0A812XLR4</accession>
<dbReference type="EMBL" id="CAJNIZ010046193">
    <property type="protein sequence ID" value="CAE7742547.1"/>
    <property type="molecule type" value="Genomic_DNA"/>
</dbReference>
<feature type="transmembrane region" description="Helical" evidence="1">
    <location>
        <begin position="174"/>
        <end position="195"/>
    </location>
</feature>
<keyword evidence="1" id="KW-1133">Transmembrane helix</keyword>
<evidence type="ECO:0000313" key="2">
    <source>
        <dbReference type="EMBL" id="CAE7742547.1"/>
    </source>
</evidence>
<keyword evidence="1" id="KW-0812">Transmembrane</keyword>
<dbReference type="OrthoDB" id="431932at2759"/>
<dbReference type="Proteomes" id="UP000649617">
    <property type="component" value="Unassembled WGS sequence"/>
</dbReference>
<gene>
    <name evidence="2" type="ORF">SPIL2461_LOCUS21389</name>
</gene>
<keyword evidence="1" id="KW-0472">Membrane</keyword>
<evidence type="ECO:0000313" key="3">
    <source>
        <dbReference type="Proteomes" id="UP000649617"/>
    </source>
</evidence>
<feature type="transmembrane region" description="Helical" evidence="1">
    <location>
        <begin position="15"/>
        <end position="39"/>
    </location>
</feature>
<sequence>MCKCGKTCSRVSVGVGLLLTIAGIALLLVGAMGLSSLSINVSAGIDGMMTGTLSAPADVQCPYLIFVEKDVDCAAFQSSATFVSTVATLDTNICGDGELPEDGVHRAPSRGQRTLNDLDWTIGASETKLTDLKLAAQVSFTAEGDASITSSESMWSMQLCEVFEEVFAVAGRSIIMIACGAVLLVAGLLTCLIGLCCCCCCGAKE</sequence>
<evidence type="ECO:0000256" key="1">
    <source>
        <dbReference type="SAM" id="Phobius"/>
    </source>
</evidence>
<reference evidence="2" key="1">
    <citation type="submission" date="2021-02" db="EMBL/GenBank/DDBJ databases">
        <authorList>
            <person name="Dougan E. K."/>
            <person name="Rhodes N."/>
            <person name="Thang M."/>
            <person name="Chan C."/>
        </authorList>
    </citation>
    <scope>NUCLEOTIDE SEQUENCE</scope>
</reference>
<proteinExistence type="predicted"/>
<protein>
    <submittedName>
        <fullName evidence="2">Uncharacterized protein</fullName>
    </submittedName>
</protein>
<keyword evidence="3" id="KW-1185">Reference proteome</keyword>
<dbReference type="AlphaFoldDB" id="A0A812XLR4"/>
<name>A0A812XLR4_SYMPI</name>
<organism evidence="2 3">
    <name type="scientific">Symbiodinium pilosum</name>
    <name type="common">Dinoflagellate</name>
    <dbReference type="NCBI Taxonomy" id="2952"/>
    <lineage>
        <taxon>Eukaryota</taxon>
        <taxon>Sar</taxon>
        <taxon>Alveolata</taxon>
        <taxon>Dinophyceae</taxon>
        <taxon>Suessiales</taxon>
        <taxon>Symbiodiniaceae</taxon>
        <taxon>Symbiodinium</taxon>
    </lineage>
</organism>
<comment type="caution">
    <text evidence="2">The sequence shown here is derived from an EMBL/GenBank/DDBJ whole genome shotgun (WGS) entry which is preliminary data.</text>
</comment>